<keyword evidence="3" id="KW-1185">Reference proteome</keyword>
<dbReference type="AlphaFoldDB" id="A0ABD1XK73"/>
<reference evidence="2 3" key="1">
    <citation type="submission" date="2024-09" db="EMBL/GenBank/DDBJ databases">
        <title>Chromosome-scale assembly of Riccia fluitans.</title>
        <authorList>
            <person name="Paukszto L."/>
            <person name="Sawicki J."/>
            <person name="Karawczyk K."/>
            <person name="Piernik-Szablinska J."/>
            <person name="Szczecinska M."/>
            <person name="Mazdziarz M."/>
        </authorList>
    </citation>
    <scope>NUCLEOTIDE SEQUENCE [LARGE SCALE GENOMIC DNA]</scope>
    <source>
        <strain evidence="2">Rf_01</strain>
        <tissue evidence="2">Aerial parts of the thallus</tissue>
    </source>
</reference>
<comment type="caution">
    <text evidence="2">The sequence shown here is derived from an EMBL/GenBank/DDBJ whole genome shotgun (WGS) entry which is preliminary data.</text>
</comment>
<feature type="region of interest" description="Disordered" evidence="1">
    <location>
        <begin position="58"/>
        <end position="80"/>
    </location>
</feature>
<name>A0ABD1XK73_9MARC</name>
<protein>
    <submittedName>
        <fullName evidence="2">Uncharacterized protein</fullName>
    </submittedName>
</protein>
<organism evidence="2 3">
    <name type="scientific">Riccia fluitans</name>
    <dbReference type="NCBI Taxonomy" id="41844"/>
    <lineage>
        <taxon>Eukaryota</taxon>
        <taxon>Viridiplantae</taxon>
        <taxon>Streptophyta</taxon>
        <taxon>Embryophyta</taxon>
        <taxon>Marchantiophyta</taxon>
        <taxon>Marchantiopsida</taxon>
        <taxon>Marchantiidae</taxon>
        <taxon>Marchantiales</taxon>
        <taxon>Ricciaceae</taxon>
        <taxon>Riccia</taxon>
    </lineage>
</organism>
<dbReference type="EMBL" id="JBHFFA010000008">
    <property type="protein sequence ID" value="KAL2609354.1"/>
    <property type="molecule type" value="Genomic_DNA"/>
</dbReference>
<feature type="compositionally biased region" description="Basic and acidic residues" evidence="1">
    <location>
        <begin position="67"/>
        <end position="77"/>
    </location>
</feature>
<accession>A0ABD1XK73</accession>
<sequence>MVAHNTALREATRRHGLPGSSRLGRWISSTSHHFIFVHYPPRWSSATGPMVVNTRVAQRPGPLGGGGRKEEGSDDVTRWSTVPTLPRSMRSSHFGRHHVQVLLSTRSGLVSYSSTPGVKFPYGLKAETHCVARRSGVPRLLGSGWFIHRGRA</sequence>
<evidence type="ECO:0000313" key="2">
    <source>
        <dbReference type="EMBL" id="KAL2609354.1"/>
    </source>
</evidence>
<evidence type="ECO:0000256" key="1">
    <source>
        <dbReference type="SAM" id="MobiDB-lite"/>
    </source>
</evidence>
<evidence type="ECO:0000313" key="3">
    <source>
        <dbReference type="Proteomes" id="UP001605036"/>
    </source>
</evidence>
<gene>
    <name evidence="2" type="ORF">R1flu_027927</name>
</gene>
<proteinExistence type="predicted"/>
<dbReference type="Proteomes" id="UP001605036">
    <property type="component" value="Unassembled WGS sequence"/>
</dbReference>
<feature type="region of interest" description="Disordered" evidence="1">
    <location>
        <begin position="1"/>
        <end position="22"/>
    </location>
</feature>